<dbReference type="Proteomes" id="UP000638313">
    <property type="component" value="Unassembled WGS sequence"/>
</dbReference>
<evidence type="ECO:0000313" key="10">
    <source>
        <dbReference type="Proteomes" id="UP000638313"/>
    </source>
</evidence>
<evidence type="ECO:0000256" key="8">
    <source>
        <dbReference type="NCBIfam" id="TIGR03037"/>
    </source>
</evidence>
<name>A0A919BAB6_9ACTN</name>
<evidence type="ECO:0000256" key="7">
    <source>
        <dbReference type="ARBA" id="ARBA00023004"/>
    </source>
</evidence>
<evidence type="ECO:0000256" key="2">
    <source>
        <dbReference type="ARBA" id="ARBA00002752"/>
    </source>
</evidence>
<dbReference type="RefSeq" id="WP_190132914.1">
    <property type="nucleotide sequence ID" value="NZ_BNBD01000020.1"/>
</dbReference>
<evidence type="ECO:0000256" key="6">
    <source>
        <dbReference type="ARBA" id="ARBA00023002"/>
    </source>
</evidence>
<proteinExistence type="predicted"/>
<dbReference type="Gene3D" id="2.60.120.10">
    <property type="entry name" value="Jelly Rolls"/>
    <property type="match status" value="1"/>
</dbReference>
<dbReference type="SUPFAM" id="SSF51182">
    <property type="entry name" value="RmlC-like cupins"/>
    <property type="match status" value="1"/>
</dbReference>
<dbReference type="InterPro" id="IPR014710">
    <property type="entry name" value="RmlC-like_jellyroll"/>
</dbReference>
<dbReference type="NCBIfam" id="TIGR03037">
    <property type="entry name" value="anthran_nbaC"/>
    <property type="match status" value="1"/>
</dbReference>
<comment type="caution">
    <text evidence="9">The sequence shown here is derived from an EMBL/GenBank/DDBJ whole genome shotgun (WGS) entry which is preliminary data.</text>
</comment>
<comment type="cofactor">
    <cofactor evidence="1">
        <name>Fe(2+)</name>
        <dbReference type="ChEBI" id="CHEBI:29033"/>
    </cofactor>
</comment>
<dbReference type="EMBL" id="BNBD01000020">
    <property type="protein sequence ID" value="GHF70722.1"/>
    <property type="molecule type" value="Genomic_DNA"/>
</dbReference>
<organism evidence="9 10">
    <name type="scientific">Streptomyces mashuensis</name>
    <dbReference type="NCBI Taxonomy" id="33904"/>
    <lineage>
        <taxon>Bacteria</taxon>
        <taxon>Bacillati</taxon>
        <taxon>Actinomycetota</taxon>
        <taxon>Actinomycetes</taxon>
        <taxon>Kitasatosporales</taxon>
        <taxon>Streptomycetaceae</taxon>
        <taxon>Streptomyces</taxon>
    </lineage>
</organism>
<dbReference type="InterPro" id="IPR010329">
    <property type="entry name" value="3hydroanth_dOase"/>
</dbReference>
<dbReference type="GO" id="GO:0019363">
    <property type="term" value="P:pyridine nucleotide biosynthetic process"/>
    <property type="evidence" value="ECO:0007669"/>
    <property type="project" value="UniProtKB-KW"/>
</dbReference>
<dbReference type="InterPro" id="IPR011051">
    <property type="entry name" value="RmlC_Cupin_sf"/>
</dbReference>
<reference evidence="9" key="2">
    <citation type="submission" date="2020-09" db="EMBL/GenBank/DDBJ databases">
        <authorList>
            <person name="Sun Q."/>
            <person name="Ohkuma M."/>
        </authorList>
    </citation>
    <scope>NUCLEOTIDE SEQUENCE</scope>
    <source>
        <strain evidence="9">JCM 4059</strain>
    </source>
</reference>
<dbReference type="GO" id="GO:0000334">
    <property type="term" value="F:3-hydroxyanthranilate 3,4-dioxygenase activity"/>
    <property type="evidence" value="ECO:0007669"/>
    <property type="project" value="UniProtKB-EC"/>
</dbReference>
<dbReference type="AlphaFoldDB" id="A0A919BAB6"/>
<keyword evidence="10" id="KW-1185">Reference proteome</keyword>
<evidence type="ECO:0000256" key="3">
    <source>
        <dbReference type="ARBA" id="ARBA00022642"/>
    </source>
</evidence>
<dbReference type="Pfam" id="PF06052">
    <property type="entry name" value="3-HAO"/>
    <property type="match status" value="1"/>
</dbReference>
<evidence type="ECO:0000313" key="9">
    <source>
        <dbReference type="EMBL" id="GHF70722.1"/>
    </source>
</evidence>
<gene>
    <name evidence="9" type="primary">nbaC</name>
    <name evidence="9" type="ORF">GCM10010218_60010</name>
</gene>
<evidence type="ECO:0000256" key="4">
    <source>
        <dbReference type="ARBA" id="ARBA00022723"/>
    </source>
</evidence>
<keyword evidence="7" id="KW-0408">Iron</keyword>
<dbReference type="GO" id="GO:0005506">
    <property type="term" value="F:iron ion binding"/>
    <property type="evidence" value="ECO:0007669"/>
    <property type="project" value="InterPro"/>
</dbReference>
<comment type="function">
    <text evidence="2">Catalyzes the oxidative ring opening of 3-hydroxyanthranilate to 2-amino-3-carboxymuconate semialdehyde, which spontaneously cyclizes to quinolinate.</text>
</comment>
<keyword evidence="6" id="KW-0560">Oxidoreductase</keyword>
<reference evidence="9" key="1">
    <citation type="journal article" date="2014" name="Int. J. Syst. Evol. Microbiol.">
        <title>Complete genome sequence of Corynebacterium casei LMG S-19264T (=DSM 44701T), isolated from a smear-ripened cheese.</title>
        <authorList>
            <consortium name="US DOE Joint Genome Institute (JGI-PGF)"/>
            <person name="Walter F."/>
            <person name="Albersmeier A."/>
            <person name="Kalinowski J."/>
            <person name="Ruckert C."/>
        </authorList>
    </citation>
    <scope>NUCLEOTIDE SEQUENCE</scope>
    <source>
        <strain evidence="9">JCM 4059</strain>
    </source>
</reference>
<protein>
    <recommendedName>
        <fullName evidence="8">3-hydroxyanthranilate 3,4-dioxygenase</fullName>
        <ecNumber evidence="8">1.13.11.6</ecNumber>
    </recommendedName>
</protein>
<dbReference type="PANTHER" id="PTHR15497">
    <property type="entry name" value="3-HYDROXYANTHRANILATE 3,4-DIOXYGENASE"/>
    <property type="match status" value="1"/>
</dbReference>
<keyword evidence="3" id="KW-0662">Pyridine nucleotide biosynthesis</keyword>
<sequence length="174" mass="19657">MRDRLAVVDVTQWALDSAATGAKPVMHHELLWNGGLMVALFDGPSPPGRSDFHVNTSPELFYQVHGELLTRVREDGDFRDVLIRKGEMLLIPAEVPHLNLRPEGSVGLVIHRTRAAGAKEAIVWYCDQCGHELYREEYVHENVQHQLPALINAFHQHEERRTCRQCGTVKPVPA</sequence>
<dbReference type="PANTHER" id="PTHR15497:SF1">
    <property type="entry name" value="3-HYDROXYANTHRANILATE 3,4-DIOXYGENASE"/>
    <property type="match status" value="1"/>
</dbReference>
<dbReference type="EC" id="1.13.11.6" evidence="8"/>
<evidence type="ECO:0000256" key="1">
    <source>
        <dbReference type="ARBA" id="ARBA00001954"/>
    </source>
</evidence>
<keyword evidence="5" id="KW-0223">Dioxygenase</keyword>
<keyword evidence="4" id="KW-0479">Metal-binding</keyword>
<accession>A0A919BAB6</accession>
<evidence type="ECO:0000256" key="5">
    <source>
        <dbReference type="ARBA" id="ARBA00022964"/>
    </source>
</evidence>